<protein>
    <recommendedName>
        <fullName evidence="4">AAA-like domain protein</fullName>
    </recommendedName>
</protein>
<name>A0A5N5DYQ8_RHOER</name>
<evidence type="ECO:0000313" key="3">
    <source>
        <dbReference type="Proteomes" id="UP000325576"/>
    </source>
</evidence>
<evidence type="ECO:0000256" key="1">
    <source>
        <dbReference type="SAM" id="MobiDB-lite"/>
    </source>
</evidence>
<dbReference type="Proteomes" id="UP000325576">
    <property type="component" value="Unassembled WGS sequence"/>
</dbReference>
<dbReference type="AlphaFoldDB" id="A0A5N5DYQ8"/>
<dbReference type="PANTHER" id="PTHR30121">
    <property type="entry name" value="UNCHARACTERIZED PROTEIN YJGR-RELATED"/>
    <property type="match status" value="1"/>
</dbReference>
<organism evidence="2 3">
    <name type="scientific">Rhodococcus erythropolis</name>
    <name type="common">Arthrobacter picolinophilus</name>
    <dbReference type="NCBI Taxonomy" id="1833"/>
    <lineage>
        <taxon>Bacteria</taxon>
        <taxon>Bacillati</taxon>
        <taxon>Actinomycetota</taxon>
        <taxon>Actinomycetes</taxon>
        <taxon>Mycobacteriales</taxon>
        <taxon>Nocardiaceae</taxon>
        <taxon>Rhodococcus</taxon>
        <taxon>Rhodococcus erythropolis group</taxon>
    </lineage>
</organism>
<evidence type="ECO:0000313" key="2">
    <source>
        <dbReference type="EMBL" id="KAB2582903.1"/>
    </source>
</evidence>
<feature type="compositionally biased region" description="Polar residues" evidence="1">
    <location>
        <begin position="719"/>
        <end position="734"/>
    </location>
</feature>
<feature type="region of interest" description="Disordered" evidence="1">
    <location>
        <begin position="707"/>
        <end position="750"/>
    </location>
</feature>
<sequence length="750" mass="83110">MGFFSKHQHAYDTSRDSFILTFQPELPEERVTAFLRSIGTSLLPGSHAFDGTPTIVFEVVVSPNGIQHIIRFPKGKGQYLMKMLRTSVDGIGYQEYDDKAAYKYDYGVSIKMHNGARTLALASESDYSARLLGSMQDAVEDGDELILQWVIRHSNAKRIAHGAENVSSANTTIWQALMGKTIASPEEIGDRRAKQSDQMFLATGRIAAKAANQQRAARLVNDVVTALTSESGAAYFKTKPVDPVKLSDQIEFARTPLIMTAELSTKELSGVIAWPMGSRVPDIPGLVRGTTQHRPPTNGVPRSGLVLGRSTMPGVERPIALDWEKALTHLYIGGATEVGKTTLAERLLRQTIDKGYGAFVFEYEGNLLNKGLNQVPAHRLDDVIVIDFTRNQFPVGLNIIKLGSPSLVAGQLTTLLEAIYPDNKSVYTRKLISHIIPALEVVPNATLADVLVMANPRNPVELAWARDVAGKQKDRPIKQFLTDWLGKSKETREKDSQALENRLWEILTPAESRYLVTQETSSFDPFDVINNNRLLFVNFAGVSEQVASLIGSFIVSALWRAASASAPEKPNLMFIDEFQYFSRLNSDFEDMLATARRKKLGLVLATQYVERLPTSTQDAIAANARSKIIFQSSPKSAQIHQRDFADRTITAEQIVNLKAFDALARINTKEGTSRPFTMHTYPEAIGYGHGQRAFQLSEQKYGRSIESIDTAEVQRRRPTTPTQQSHKPIGTSTYDVPVDQNREIKDDAAG</sequence>
<comment type="caution">
    <text evidence="2">The sequence shown here is derived from an EMBL/GenBank/DDBJ whole genome shotgun (WGS) entry which is preliminary data.</text>
</comment>
<gene>
    <name evidence="2" type="ORF">BS297_23325</name>
</gene>
<dbReference type="EMBL" id="MRBO01000620">
    <property type="protein sequence ID" value="KAB2582903.1"/>
    <property type="molecule type" value="Genomic_DNA"/>
</dbReference>
<reference evidence="2 3" key="1">
    <citation type="journal article" date="2017" name="Poromechanics V (2013)">
        <title>Genomic Characterization of the Arsenic-Tolerant Actinobacterium, &lt;i&gt;Rhodococcus erythropolis&lt;/i&gt; S43.</title>
        <authorList>
            <person name="Retamal-Morales G."/>
            <person name="Mehnert M."/>
            <person name="Schwabe R."/>
            <person name="Tischler D."/>
            <person name="Schloemann M."/>
            <person name="Levican G.J."/>
        </authorList>
    </citation>
    <scope>NUCLEOTIDE SEQUENCE [LARGE SCALE GENOMIC DNA]</scope>
    <source>
        <strain evidence="2 3">S43</strain>
    </source>
</reference>
<evidence type="ECO:0008006" key="4">
    <source>
        <dbReference type="Google" id="ProtNLM"/>
    </source>
</evidence>
<feature type="compositionally biased region" description="Basic and acidic residues" evidence="1">
    <location>
        <begin position="740"/>
        <end position="750"/>
    </location>
</feature>
<accession>A0A5N5DYQ8</accession>
<dbReference type="SUPFAM" id="SSF52540">
    <property type="entry name" value="P-loop containing nucleoside triphosphate hydrolases"/>
    <property type="match status" value="1"/>
</dbReference>
<dbReference type="PANTHER" id="PTHR30121:SF6">
    <property type="entry name" value="SLR6007 PROTEIN"/>
    <property type="match status" value="1"/>
</dbReference>
<dbReference type="CDD" id="cd01127">
    <property type="entry name" value="TrwB_TraG_TraD_VirD4"/>
    <property type="match status" value="1"/>
</dbReference>
<dbReference type="Gene3D" id="3.40.50.300">
    <property type="entry name" value="P-loop containing nucleotide triphosphate hydrolases"/>
    <property type="match status" value="2"/>
</dbReference>
<proteinExistence type="predicted"/>
<dbReference type="InterPro" id="IPR027417">
    <property type="entry name" value="P-loop_NTPase"/>
</dbReference>
<dbReference type="InterPro" id="IPR051162">
    <property type="entry name" value="T4SS_component"/>
</dbReference>